<gene>
    <name evidence="1" type="ORF">METZ01_LOCUS106467</name>
</gene>
<dbReference type="EMBL" id="UINC01012254">
    <property type="protein sequence ID" value="SVA53613.1"/>
    <property type="molecule type" value="Genomic_DNA"/>
</dbReference>
<organism evidence="1">
    <name type="scientific">marine metagenome</name>
    <dbReference type="NCBI Taxonomy" id="408172"/>
    <lineage>
        <taxon>unclassified sequences</taxon>
        <taxon>metagenomes</taxon>
        <taxon>ecological metagenomes</taxon>
    </lineage>
</organism>
<proteinExistence type="predicted"/>
<protein>
    <submittedName>
        <fullName evidence="1">Uncharacterized protein</fullName>
    </submittedName>
</protein>
<evidence type="ECO:0000313" key="1">
    <source>
        <dbReference type="EMBL" id="SVA53613.1"/>
    </source>
</evidence>
<dbReference type="AlphaFoldDB" id="A0A381WNZ3"/>
<name>A0A381WNZ3_9ZZZZ</name>
<sequence>MYEDFDINALTQNIAANNNTKKNKIVKNNQLNRHLKGMFFLF</sequence>
<reference evidence="1" key="1">
    <citation type="submission" date="2018-05" db="EMBL/GenBank/DDBJ databases">
        <authorList>
            <person name="Lanie J.A."/>
            <person name="Ng W.-L."/>
            <person name="Kazmierczak K.M."/>
            <person name="Andrzejewski T.M."/>
            <person name="Davidsen T.M."/>
            <person name="Wayne K.J."/>
            <person name="Tettelin H."/>
            <person name="Glass J.I."/>
            <person name="Rusch D."/>
            <person name="Podicherti R."/>
            <person name="Tsui H.-C.T."/>
            <person name="Winkler M.E."/>
        </authorList>
    </citation>
    <scope>NUCLEOTIDE SEQUENCE</scope>
</reference>
<accession>A0A381WNZ3</accession>